<evidence type="ECO:0000256" key="4">
    <source>
        <dbReference type="ARBA" id="ARBA00004251"/>
    </source>
</evidence>
<keyword evidence="16" id="KW-0206">Cytoskeleton</keyword>
<dbReference type="GO" id="GO:0043236">
    <property type="term" value="F:laminin binding"/>
    <property type="evidence" value="ECO:0007669"/>
    <property type="project" value="TreeGrafter"/>
</dbReference>
<feature type="compositionally biased region" description="Acidic residues" evidence="25">
    <location>
        <begin position="325"/>
        <end position="344"/>
    </location>
</feature>
<keyword evidence="14" id="KW-1015">Disulfide bond</keyword>
<evidence type="ECO:0000256" key="22">
    <source>
        <dbReference type="ARBA" id="ARBA00030092"/>
    </source>
</evidence>
<evidence type="ECO:0000256" key="6">
    <source>
        <dbReference type="ARBA" id="ARBA00022475"/>
    </source>
</evidence>
<evidence type="ECO:0000256" key="5">
    <source>
        <dbReference type="ARBA" id="ARBA00004642"/>
    </source>
</evidence>
<dbReference type="InterPro" id="IPR030398">
    <property type="entry name" value="SEA_DG_dom"/>
</dbReference>
<evidence type="ECO:0000256" key="15">
    <source>
        <dbReference type="ARBA" id="ARBA00023180"/>
    </source>
</evidence>
<dbReference type="GO" id="GO:0005509">
    <property type="term" value="F:calcium ion binding"/>
    <property type="evidence" value="ECO:0007669"/>
    <property type="project" value="InterPro"/>
</dbReference>
<dbReference type="Pfam" id="PF05345">
    <property type="entry name" value="He_PIG"/>
    <property type="match status" value="2"/>
</dbReference>
<dbReference type="InterPro" id="IPR041631">
    <property type="entry name" value="Alpha_DG1_N2"/>
</dbReference>
<dbReference type="STRING" id="178035.A0A154P4E8"/>
<feature type="compositionally biased region" description="Basic and acidic residues" evidence="25">
    <location>
        <begin position="372"/>
        <end position="382"/>
    </location>
</feature>
<evidence type="ECO:0000256" key="20">
    <source>
        <dbReference type="ARBA" id="ARBA00024991"/>
    </source>
</evidence>
<evidence type="ECO:0000256" key="27">
    <source>
        <dbReference type="SAM" id="SignalP"/>
    </source>
</evidence>
<feature type="signal peptide" evidence="27">
    <location>
        <begin position="1"/>
        <end position="19"/>
    </location>
</feature>
<keyword evidence="17" id="KW-0539">Nucleus</keyword>
<evidence type="ECO:0000256" key="18">
    <source>
        <dbReference type="ARBA" id="ARBA00023257"/>
    </source>
</evidence>
<dbReference type="Pfam" id="PF18424">
    <property type="entry name" value="a_DG1_N2"/>
    <property type="match status" value="1"/>
</dbReference>
<comment type="function">
    <text evidence="19">The dystroglycan complex is involved in a number of processes including laminin and basement membrane assembly, sarcolemmal stability, cell survival, peripheral nerve myelination, nodal structure, cell migration, and epithelial polarization.</text>
</comment>
<dbReference type="Proteomes" id="UP000076502">
    <property type="component" value="Unassembled WGS sequence"/>
</dbReference>
<accession>A0A154P4E8</accession>
<evidence type="ECO:0000256" key="9">
    <source>
        <dbReference type="ARBA" id="ARBA00022553"/>
    </source>
</evidence>
<evidence type="ECO:0000313" key="30">
    <source>
        <dbReference type="Proteomes" id="UP000076502"/>
    </source>
</evidence>
<evidence type="ECO:0000256" key="13">
    <source>
        <dbReference type="ARBA" id="ARBA00023018"/>
    </source>
</evidence>
<dbReference type="GO" id="GO:0002009">
    <property type="term" value="P:morphogenesis of an epithelium"/>
    <property type="evidence" value="ECO:0007669"/>
    <property type="project" value="TreeGrafter"/>
</dbReference>
<dbReference type="GO" id="GO:0005576">
    <property type="term" value="C:extracellular region"/>
    <property type="evidence" value="ECO:0007669"/>
    <property type="project" value="UniProtKB-SubCell"/>
</dbReference>
<protein>
    <recommendedName>
        <fullName evidence="21">Dystroglycan 1</fullName>
    </recommendedName>
    <alternativeName>
        <fullName evidence="23">Dystroglycan</fullName>
    </alternativeName>
    <alternativeName>
        <fullName evidence="22">Dystrophin-associated glycoprotein 1</fullName>
    </alternativeName>
</protein>
<keyword evidence="12 26" id="KW-1133">Transmembrane helix</keyword>
<dbReference type="CDD" id="cd11305">
    <property type="entry name" value="alpha_DG_C"/>
    <property type="match status" value="1"/>
</dbReference>
<evidence type="ECO:0000256" key="23">
    <source>
        <dbReference type="ARBA" id="ARBA00031034"/>
    </source>
</evidence>
<evidence type="ECO:0000256" key="1">
    <source>
        <dbReference type="ARBA" id="ARBA00004135"/>
    </source>
</evidence>
<evidence type="ECO:0000256" key="8">
    <source>
        <dbReference type="ARBA" id="ARBA00022525"/>
    </source>
</evidence>
<feature type="region of interest" description="Disordered" evidence="25">
    <location>
        <begin position="1196"/>
        <end position="1302"/>
    </location>
</feature>
<feature type="compositionally biased region" description="Low complexity" evidence="25">
    <location>
        <begin position="632"/>
        <end position="655"/>
    </location>
</feature>
<name>A0A154P4E8_DUFNO</name>
<feature type="domain" description="Peptidase S72" evidence="28">
    <location>
        <begin position="1020"/>
        <end position="1132"/>
    </location>
</feature>
<evidence type="ECO:0000256" key="21">
    <source>
        <dbReference type="ARBA" id="ARBA00026224"/>
    </source>
</evidence>
<dbReference type="Gene3D" id="3.30.70.1040">
    <property type="entry name" value="Dystroglycan, domain 2"/>
    <property type="match status" value="1"/>
</dbReference>
<dbReference type="GO" id="GO:0005654">
    <property type="term" value="C:nucleoplasm"/>
    <property type="evidence" value="ECO:0007669"/>
    <property type="project" value="UniProtKB-SubCell"/>
</dbReference>
<dbReference type="InterPro" id="IPR015919">
    <property type="entry name" value="Cadherin-like_sf"/>
</dbReference>
<dbReference type="SMART" id="SM00736">
    <property type="entry name" value="CADG"/>
    <property type="match status" value="3"/>
</dbReference>
<evidence type="ECO:0000256" key="16">
    <source>
        <dbReference type="ARBA" id="ARBA00023212"/>
    </source>
</evidence>
<dbReference type="InterPro" id="IPR013783">
    <property type="entry name" value="Ig-like_fold"/>
</dbReference>
<feature type="region of interest" description="Disordered" evidence="25">
    <location>
        <begin position="522"/>
        <end position="544"/>
    </location>
</feature>
<evidence type="ECO:0000256" key="14">
    <source>
        <dbReference type="ARBA" id="ARBA00023157"/>
    </source>
</evidence>
<keyword evidence="6" id="KW-1003">Cell membrane</keyword>
<dbReference type="OrthoDB" id="5990676at2759"/>
<dbReference type="GO" id="GO:0042383">
    <property type="term" value="C:sarcolemma"/>
    <property type="evidence" value="ECO:0007669"/>
    <property type="project" value="UniProtKB-SubCell"/>
</dbReference>
<dbReference type="GO" id="GO:0007411">
    <property type="term" value="P:axon guidance"/>
    <property type="evidence" value="ECO:0007669"/>
    <property type="project" value="TreeGrafter"/>
</dbReference>
<comment type="function">
    <text evidence="20">Transmembrane protein that plays important roles in connecting the extracellular matrix to the cytoskeleton. Acts as a cell adhesion receptor in both muscle and non-muscle tissues. Receptor for both DMD and UTRN and, through these interactions, scaffolds axin to the cytoskeleton. Also functions in cell adhesion-mediated signaling and implicated in cell polarity.</text>
</comment>
<keyword evidence="13" id="KW-0770">Synapse</keyword>
<keyword evidence="10 26" id="KW-0812">Transmembrane</keyword>
<feature type="region of interest" description="Disordered" evidence="25">
    <location>
        <begin position="632"/>
        <end position="660"/>
    </location>
</feature>
<keyword evidence="11 27" id="KW-0732">Signal</keyword>
<feature type="domain" description="Peptidase S72" evidence="28">
    <location>
        <begin position="779"/>
        <end position="892"/>
    </location>
</feature>
<evidence type="ECO:0000256" key="7">
    <source>
        <dbReference type="ARBA" id="ARBA00022490"/>
    </source>
</evidence>
<comment type="subcellular location">
    <subcellularLocation>
        <location evidence="1">Cell membrane</location>
        <location evidence="1">Sarcolemma</location>
    </subcellularLocation>
    <subcellularLocation>
        <location evidence="4">Cell membrane</location>
        <topology evidence="4">Single-pass type I membrane protein</topology>
    </subcellularLocation>
    <subcellularLocation>
        <location evidence="3">Cytoplasm</location>
        <location evidence="3">Cytoskeleton</location>
    </subcellularLocation>
    <subcellularLocation>
        <location evidence="5">Nucleus</location>
        <location evidence="5">Nucleoplasm</location>
    </subcellularLocation>
    <subcellularLocation>
        <location evidence="24">Postsynaptic cell membrane</location>
    </subcellularLocation>
    <subcellularLocation>
        <location evidence="2">Secreted</location>
        <location evidence="2">Extracellular space</location>
    </subcellularLocation>
</comment>
<dbReference type="InterPro" id="IPR027468">
    <property type="entry name" value="Alpha-dystroglycan_domain_2"/>
</dbReference>
<reference evidence="29 30" key="1">
    <citation type="submission" date="2015-07" db="EMBL/GenBank/DDBJ databases">
        <title>The genome of Dufourea novaeangliae.</title>
        <authorList>
            <person name="Pan H."/>
            <person name="Kapheim K."/>
        </authorList>
    </citation>
    <scope>NUCLEOTIDE SEQUENCE [LARGE SCALE GENOMIC DNA]</scope>
    <source>
        <strain evidence="29">0120121106</strain>
        <tissue evidence="29">Whole body</tissue>
    </source>
</reference>
<feature type="region of interest" description="Disordered" evidence="25">
    <location>
        <begin position="306"/>
        <end position="461"/>
    </location>
</feature>
<dbReference type="InterPro" id="IPR008465">
    <property type="entry name" value="DAG1_C"/>
</dbReference>
<feature type="region of interest" description="Disordered" evidence="25">
    <location>
        <begin position="551"/>
        <end position="570"/>
    </location>
</feature>
<evidence type="ECO:0000313" key="29">
    <source>
        <dbReference type="EMBL" id="KZC06723.1"/>
    </source>
</evidence>
<keyword evidence="30" id="KW-1185">Reference proteome</keyword>
<keyword evidence="18" id="KW-0628">Postsynaptic cell membrane</keyword>
<dbReference type="GO" id="GO:0021675">
    <property type="term" value="P:nerve development"/>
    <property type="evidence" value="ECO:0007669"/>
    <property type="project" value="TreeGrafter"/>
</dbReference>
<evidence type="ECO:0000256" key="10">
    <source>
        <dbReference type="ARBA" id="ARBA00022692"/>
    </source>
</evidence>
<dbReference type="EMBL" id="KQ434809">
    <property type="protein sequence ID" value="KZC06723.1"/>
    <property type="molecule type" value="Genomic_DNA"/>
</dbReference>
<keyword evidence="8" id="KW-0964">Secreted</keyword>
<evidence type="ECO:0000256" key="25">
    <source>
        <dbReference type="SAM" id="MobiDB-lite"/>
    </source>
</evidence>
<evidence type="ECO:0000256" key="24">
    <source>
        <dbReference type="ARBA" id="ARBA00034100"/>
    </source>
</evidence>
<dbReference type="Gene3D" id="2.60.40.10">
    <property type="entry name" value="Immunoglobulins"/>
    <property type="match status" value="3"/>
</dbReference>
<organism evidence="29 30">
    <name type="scientific">Dufourea novaeangliae</name>
    <name type="common">Sweat bee</name>
    <dbReference type="NCBI Taxonomy" id="178035"/>
    <lineage>
        <taxon>Eukaryota</taxon>
        <taxon>Metazoa</taxon>
        <taxon>Ecdysozoa</taxon>
        <taxon>Arthropoda</taxon>
        <taxon>Hexapoda</taxon>
        <taxon>Insecta</taxon>
        <taxon>Pterygota</taxon>
        <taxon>Neoptera</taxon>
        <taxon>Endopterygota</taxon>
        <taxon>Hymenoptera</taxon>
        <taxon>Apocrita</taxon>
        <taxon>Aculeata</taxon>
        <taxon>Apoidea</taxon>
        <taxon>Anthophila</taxon>
        <taxon>Halictidae</taxon>
        <taxon>Rophitinae</taxon>
        <taxon>Dufourea</taxon>
    </lineage>
</organism>
<proteinExistence type="predicted"/>
<feature type="compositionally biased region" description="Pro residues" evidence="25">
    <location>
        <begin position="1288"/>
        <end position="1302"/>
    </location>
</feature>
<feature type="compositionally biased region" description="Low complexity" evidence="25">
    <location>
        <begin position="404"/>
        <end position="461"/>
    </location>
</feature>
<dbReference type="GO" id="GO:0045211">
    <property type="term" value="C:postsynaptic membrane"/>
    <property type="evidence" value="ECO:0007669"/>
    <property type="project" value="UniProtKB-SubCell"/>
</dbReference>
<dbReference type="PROSITE" id="PS51699">
    <property type="entry name" value="SEA_DG"/>
    <property type="match status" value="2"/>
</dbReference>
<dbReference type="PANTHER" id="PTHR21559">
    <property type="entry name" value="DYSTROGLYCAN-RELATED"/>
    <property type="match status" value="1"/>
</dbReference>
<dbReference type="SUPFAM" id="SSF111006">
    <property type="entry name" value="Dystroglycan, domain 2"/>
    <property type="match status" value="1"/>
</dbReference>
<dbReference type="CDD" id="cd11303">
    <property type="entry name" value="Dystroglycan_repeat"/>
    <property type="match status" value="1"/>
</dbReference>
<evidence type="ECO:0000259" key="28">
    <source>
        <dbReference type="PROSITE" id="PS51699"/>
    </source>
</evidence>
<dbReference type="GO" id="GO:0005856">
    <property type="term" value="C:cytoskeleton"/>
    <property type="evidence" value="ECO:0007669"/>
    <property type="project" value="UniProtKB-SubCell"/>
</dbReference>
<feature type="region of interest" description="Disordered" evidence="25">
    <location>
        <begin position="893"/>
        <end position="918"/>
    </location>
</feature>
<evidence type="ECO:0000256" key="19">
    <source>
        <dbReference type="ARBA" id="ARBA00023567"/>
    </source>
</evidence>
<dbReference type="OMA" id="WRLGCSL"/>
<keyword evidence="15" id="KW-0325">Glycoprotein</keyword>
<evidence type="ECO:0000256" key="26">
    <source>
        <dbReference type="SAM" id="Phobius"/>
    </source>
</evidence>
<dbReference type="InterPro" id="IPR006644">
    <property type="entry name" value="Cadg"/>
</dbReference>
<keyword evidence="9" id="KW-0597">Phosphoprotein</keyword>
<evidence type="ECO:0000256" key="3">
    <source>
        <dbReference type="ARBA" id="ARBA00004245"/>
    </source>
</evidence>
<feature type="chain" id="PRO_5007599298" description="Dystroglycan 1" evidence="27">
    <location>
        <begin position="20"/>
        <end position="1302"/>
    </location>
</feature>
<evidence type="ECO:0000256" key="2">
    <source>
        <dbReference type="ARBA" id="ARBA00004239"/>
    </source>
</evidence>
<evidence type="ECO:0000256" key="12">
    <source>
        <dbReference type="ARBA" id="ARBA00022989"/>
    </source>
</evidence>
<dbReference type="Pfam" id="PF05454">
    <property type="entry name" value="DAG1"/>
    <property type="match status" value="2"/>
</dbReference>
<sequence length="1302" mass="144853">MKNPYVLVCFLLLVSLALGLSLQEDDLVFDDVGEESTSTAATVVNNRWFDEPRTSWHEQKRFHDIKRHQVERLWGVPDVVVPVGHALKLRIPRQAFTGSVDYYEVFDANGSQLPRWLYWDDAASTFMGVPSKKDTGSHHLSVKAIGKHGDTAKDLFIVQVVPEKHEELKHRDGKTHCNEGEDQTLLSVLLDARFDNLPPSTRVNTIDNLAGFLGLHLSAFSMHPQSAKENFNVDSTVILSGPGNVKHRKEKHLTAIQWQVGCEGHLWRHQTDLVKRLREQAKDGTLAEVMQLPVLLWRVKTESSSLLRNRREAGSGDYNSPDDYGGYEDYEGEYDEDGGEDGDDSQVQPTFVPDTNAPRGNLGPEHPHRHHHGEESVDRNTEEIDDLVPGVSQAKTVENEPSRATTTDAPTTTTTELTSPPSSTTPTTTNTTTASSTTTSTTTTQQAPSSTATSTTPSTTTTTTIADITTASVVVTTTIAVSTETSRPPLPDTTTEAITENTRHTENESINVSTVTIPVTTIPPLVTPHSSTTGPATTTVERTETDVTGGTVNVTTEEPTEQSTGPSTKQTVTIIPTTVPVNNSMFGNTTPTSTLLPIYYMNTTTTPMTTMTPMWLSPNTTTTTAYTTMAPTTTSTTTTTTTTTTTAPSTTSGTTEPPRVNTESIEYGVRNFPPRQDRRLKKIPVTAGKPLSYVIPADTFSDFEDGDTRRLRLSLYLQGTPLKSTHWLQFNQNTQEVYGLPLEKDISTWTYELVASDSEGLNVTDRLDIHVQQHKLSRSVNHEFSIYLRIDKRTEFPTDLDWELKVIRSLAEVYGDSDTRHITVRSVDIVREQAIFTWTNDSLPRSSECPKEYINDLLRVLLDRNGDPSPALTKALLPEIRVKRVLQQGIGQCEDMNRPEPPKVSTQEPKSNFPPVPRNQVDLVNATVGQLLVFKVPEDTFYDAEDGPARNLRMSLLTIDRNPIPAHEWLQFDSKNQEFYGVPMRSDVGRKEYQLVVTDKEDASATDGLVVVVHPAPVMYHTVEFSMTLDIPYDSFAHSALQKRNFIEKLRDLYQDRDTSAISLYSISNGSTVITWHNRTLPTSYCAHEEVSRLRSVLVKSDNARRSVTDEVLEIMGAKFPVKQITVIPMGICLGELTDVHSPDNHVPPVDDSTSVGAFHDDYLITFVLPAIIIAAMLILAGIIACVLYRRRRSGKMSVSEQDDERQSFRSKGIPVIFQDELDEKPDPGNKSPVILKEEKPPLPPPEYQKTEDGADVPMLPKENSEEPYQPPPPFATNRDTNRQNRPKPTPTYRKPPPYVPP</sequence>
<gene>
    <name evidence="29" type="ORF">WN55_10637</name>
</gene>
<keyword evidence="26" id="KW-0472">Membrane</keyword>
<feature type="transmembrane region" description="Helical" evidence="26">
    <location>
        <begin position="1163"/>
        <end position="1189"/>
    </location>
</feature>
<dbReference type="SUPFAM" id="SSF49313">
    <property type="entry name" value="Cadherin-like"/>
    <property type="match status" value="3"/>
</dbReference>
<dbReference type="GO" id="GO:0016011">
    <property type="term" value="C:dystroglycan complex"/>
    <property type="evidence" value="ECO:0007669"/>
    <property type="project" value="TreeGrafter"/>
</dbReference>
<dbReference type="PANTHER" id="PTHR21559:SF21">
    <property type="entry name" value="DYSTROGLYCAN 1"/>
    <property type="match status" value="1"/>
</dbReference>
<evidence type="ECO:0000256" key="17">
    <source>
        <dbReference type="ARBA" id="ARBA00023242"/>
    </source>
</evidence>
<evidence type="ECO:0000256" key="11">
    <source>
        <dbReference type="ARBA" id="ARBA00022729"/>
    </source>
</evidence>
<keyword evidence="7" id="KW-0963">Cytoplasm</keyword>